<dbReference type="InterPro" id="IPR032295">
    <property type="entry name" value="DUF4842"/>
</dbReference>
<dbReference type="InterPro" id="IPR031025">
    <property type="entry name" value="LruC_dom"/>
</dbReference>
<dbReference type="Proteomes" id="UP000286075">
    <property type="component" value="Unassembled WGS sequence"/>
</dbReference>
<evidence type="ECO:0000313" key="4">
    <source>
        <dbReference type="EMBL" id="RGX79331.1"/>
    </source>
</evidence>
<dbReference type="Pfam" id="PF16130">
    <property type="entry name" value="DUF4842"/>
    <property type="match status" value="1"/>
</dbReference>
<feature type="chain" id="PRO_5019091956" evidence="1">
    <location>
        <begin position="27"/>
        <end position="644"/>
    </location>
</feature>
<protein>
    <submittedName>
        <fullName evidence="4">LruC domain-containing protein</fullName>
    </submittedName>
</protein>
<dbReference type="AlphaFoldDB" id="A0A413H6T7"/>
<organism evidence="4 5">
    <name type="scientific">Bacteroides stercorirosoris</name>
    <dbReference type="NCBI Taxonomy" id="871324"/>
    <lineage>
        <taxon>Bacteria</taxon>
        <taxon>Pseudomonadati</taxon>
        <taxon>Bacteroidota</taxon>
        <taxon>Bacteroidia</taxon>
        <taxon>Bacteroidales</taxon>
        <taxon>Bacteroidaceae</taxon>
        <taxon>Bacteroides</taxon>
    </lineage>
</organism>
<dbReference type="Pfam" id="PF13448">
    <property type="entry name" value="DUF4114"/>
    <property type="match status" value="1"/>
</dbReference>
<dbReference type="RefSeq" id="WP_117987092.1">
    <property type="nucleotide sequence ID" value="NZ_CABMFG010000010.1"/>
</dbReference>
<dbReference type="EMBL" id="QSCF01000010">
    <property type="protein sequence ID" value="RGX79331.1"/>
    <property type="molecule type" value="Genomic_DNA"/>
</dbReference>
<accession>A0A413H6T7</accession>
<gene>
    <name evidence="4" type="ORF">DXA68_07850</name>
</gene>
<evidence type="ECO:0000259" key="2">
    <source>
        <dbReference type="Pfam" id="PF13448"/>
    </source>
</evidence>
<keyword evidence="1" id="KW-0732">Signal</keyword>
<feature type="signal peptide" evidence="1">
    <location>
        <begin position="1"/>
        <end position="26"/>
    </location>
</feature>
<name>A0A413H6T7_9BACE</name>
<reference evidence="4 5" key="1">
    <citation type="submission" date="2018-08" db="EMBL/GenBank/DDBJ databases">
        <title>A genome reference for cultivated species of the human gut microbiota.</title>
        <authorList>
            <person name="Zou Y."/>
            <person name="Xue W."/>
            <person name="Luo G."/>
        </authorList>
    </citation>
    <scope>NUCLEOTIDE SEQUENCE [LARGE SCALE GENOMIC DNA]</scope>
    <source>
        <strain evidence="4 5">OF03-9BH</strain>
    </source>
</reference>
<comment type="caution">
    <text evidence="4">The sequence shown here is derived from an EMBL/GenBank/DDBJ whole genome shotgun (WGS) entry which is preliminary data.</text>
</comment>
<evidence type="ECO:0000256" key="1">
    <source>
        <dbReference type="SAM" id="SignalP"/>
    </source>
</evidence>
<feature type="domain" description="DUF4114" evidence="2">
    <location>
        <begin position="316"/>
        <end position="392"/>
    </location>
</feature>
<dbReference type="InterPro" id="IPR025193">
    <property type="entry name" value="DUF4114"/>
</dbReference>
<proteinExistence type="predicted"/>
<dbReference type="OrthoDB" id="1204817at2"/>
<feature type="domain" description="DUF4842" evidence="3">
    <location>
        <begin position="457"/>
        <end position="641"/>
    </location>
</feature>
<evidence type="ECO:0000313" key="5">
    <source>
        <dbReference type="Proteomes" id="UP000286075"/>
    </source>
</evidence>
<evidence type="ECO:0000259" key="3">
    <source>
        <dbReference type="Pfam" id="PF16130"/>
    </source>
</evidence>
<dbReference type="PROSITE" id="PS51257">
    <property type="entry name" value="PROKAR_LIPOPROTEIN"/>
    <property type="match status" value="1"/>
</dbReference>
<dbReference type="NCBIfam" id="TIGR04456">
    <property type="entry name" value="LruC_dom"/>
    <property type="match status" value="1"/>
</dbReference>
<sequence>MKQQKMKQLVFLSLVSALLLSGCADKDVYQGGGEEDGKNTPLSPTEAFDFNLMQQVKVNVDYGFTNDYYIVFELYSQNPMREENGSWVKDESLSYVYTASTNKKGQYSSTIQISSDITELWLYTDYLGAISPVRLAVSNGEISYNQADYIAALQTKTRGVTSNGHNYLDDWMLMPGLDWDNYGLPSIVEKELSLPSSTVLYSIKETYNKIDGKKIKDLHPQWLNNNTTSEIKITKATELSLVFIASGANWNNAVGYFTYPTGTTPTLNSIQKILAFPNVSPISKISAEKRVGALLSGHEVKLKYWNEEKQEFEDTFPEGITIGWCLEGASFKDGNVKRESYAGTRYSYSSLNSDNEQRVVALRDGSTDQIVAVGFEDNADFDYCDATFYLKIANPGSIDTDAPELPSVDPPSTVNNTTTGILAFEDLWPSRGDYDMNDVMVEYKSTLYQNALTGKAYRIVDEFTPLHNGGSLTSGFGYQLYKLGQDGVRSIQVDGPVGWKIEADQSSPTIILFDNVRSVIGKKYTVTIELNDVDPKLVASPYNPFIFVGSRDKEVHMVNYPPTAKADKELFNTYDDVSNASAGIYYISRYKGEVELMPFGMNLPIIDFKLLADGEGVKIYETFPNFIGWVQSGGTKNKDWYKKK</sequence>